<evidence type="ECO:0000256" key="5">
    <source>
        <dbReference type="ARBA" id="ARBA00022989"/>
    </source>
</evidence>
<evidence type="ECO:0000256" key="1">
    <source>
        <dbReference type="ARBA" id="ARBA00004141"/>
    </source>
</evidence>
<name>A0A9W9ZBU8_9CNID</name>
<dbReference type="OrthoDB" id="5804096at2759"/>
<keyword evidence="4" id="KW-0732">Signal</keyword>
<dbReference type="InterPro" id="IPR050932">
    <property type="entry name" value="TM2D1-3-like"/>
</dbReference>
<feature type="transmembrane region" description="Helical" evidence="8">
    <location>
        <begin position="91"/>
        <end position="112"/>
    </location>
</feature>
<accession>A0A9W9ZBU8</accession>
<dbReference type="Proteomes" id="UP001163046">
    <property type="component" value="Unassembled WGS sequence"/>
</dbReference>
<protein>
    <submittedName>
        <fullName evidence="10">Amyloid-beta binding</fullName>
    </submittedName>
</protein>
<evidence type="ECO:0000256" key="4">
    <source>
        <dbReference type="ARBA" id="ARBA00022729"/>
    </source>
</evidence>
<reference evidence="10" key="1">
    <citation type="submission" date="2023-01" db="EMBL/GenBank/DDBJ databases">
        <title>Genome assembly of the deep-sea coral Lophelia pertusa.</title>
        <authorList>
            <person name="Herrera S."/>
            <person name="Cordes E."/>
        </authorList>
    </citation>
    <scope>NUCLEOTIDE SEQUENCE</scope>
    <source>
        <strain evidence="10">USNM1676648</strain>
        <tissue evidence="10">Polyp</tissue>
    </source>
</reference>
<feature type="domain" description="TM2" evidence="9">
    <location>
        <begin position="61"/>
        <end position="109"/>
    </location>
</feature>
<evidence type="ECO:0000259" key="9">
    <source>
        <dbReference type="Pfam" id="PF05154"/>
    </source>
</evidence>
<dbReference type="PANTHER" id="PTHR21016">
    <property type="entry name" value="BETA-AMYLOID BINDING PROTEIN-RELATED"/>
    <property type="match status" value="1"/>
</dbReference>
<dbReference type="PANTHER" id="PTHR21016:SF1">
    <property type="entry name" value="TM2 DOMAIN-CONTAINING PROTEIN 1"/>
    <property type="match status" value="1"/>
</dbReference>
<gene>
    <name evidence="10" type="primary">TM2D1</name>
    <name evidence="10" type="ORF">OS493_021906</name>
</gene>
<dbReference type="AlphaFoldDB" id="A0A9W9ZBU8"/>
<keyword evidence="7" id="KW-0325">Glycoprotein</keyword>
<dbReference type="GO" id="GO:0016020">
    <property type="term" value="C:membrane"/>
    <property type="evidence" value="ECO:0007669"/>
    <property type="project" value="UniProtKB-SubCell"/>
</dbReference>
<sequence>MFLDILKYFCPKPKIDSATQAAVGCTKNHTVEVKCRTEYTDKDGHNITECSQNVSCRHTNGHSYETALLLSVFLGMFGIDRFYLGYPAIGLLKFCTLGFFFVFHLVDVILIATQVVGPADGSAYIIDYYGPRLTHISRNMDTYYEPRE</sequence>
<proteinExistence type="inferred from homology"/>
<evidence type="ECO:0000313" key="11">
    <source>
        <dbReference type="Proteomes" id="UP001163046"/>
    </source>
</evidence>
<evidence type="ECO:0000256" key="3">
    <source>
        <dbReference type="ARBA" id="ARBA00022692"/>
    </source>
</evidence>
<evidence type="ECO:0000256" key="8">
    <source>
        <dbReference type="SAM" id="Phobius"/>
    </source>
</evidence>
<comment type="subcellular location">
    <subcellularLocation>
        <location evidence="1">Membrane</location>
        <topology evidence="1">Multi-pass membrane protein</topology>
    </subcellularLocation>
</comment>
<keyword evidence="3 8" id="KW-0812">Transmembrane</keyword>
<organism evidence="10 11">
    <name type="scientific">Desmophyllum pertusum</name>
    <dbReference type="NCBI Taxonomy" id="174260"/>
    <lineage>
        <taxon>Eukaryota</taxon>
        <taxon>Metazoa</taxon>
        <taxon>Cnidaria</taxon>
        <taxon>Anthozoa</taxon>
        <taxon>Hexacorallia</taxon>
        <taxon>Scleractinia</taxon>
        <taxon>Caryophylliina</taxon>
        <taxon>Caryophylliidae</taxon>
        <taxon>Desmophyllum</taxon>
    </lineage>
</organism>
<dbReference type="EMBL" id="MU826364">
    <property type="protein sequence ID" value="KAJ7378606.1"/>
    <property type="molecule type" value="Genomic_DNA"/>
</dbReference>
<keyword evidence="11" id="KW-1185">Reference proteome</keyword>
<comment type="similarity">
    <text evidence="2">Belongs to the TM2 family.</text>
</comment>
<dbReference type="Pfam" id="PF05154">
    <property type="entry name" value="TM2"/>
    <property type="match status" value="1"/>
</dbReference>
<evidence type="ECO:0000313" key="10">
    <source>
        <dbReference type="EMBL" id="KAJ7378606.1"/>
    </source>
</evidence>
<evidence type="ECO:0000256" key="7">
    <source>
        <dbReference type="ARBA" id="ARBA00023180"/>
    </source>
</evidence>
<keyword evidence="5 8" id="KW-1133">Transmembrane helix</keyword>
<comment type="caution">
    <text evidence="10">The sequence shown here is derived from an EMBL/GenBank/DDBJ whole genome shotgun (WGS) entry which is preliminary data.</text>
</comment>
<evidence type="ECO:0000256" key="2">
    <source>
        <dbReference type="ARBA" id="ARBA00008284"/>
    </source>
</evidence>
<evidence type="ECO:0000256" key="6">
    <source>
        <dbReference type="ARBA" id="ARBA00023136"/>
    </source>
</evidence>
<dbReference type="InterPro" id="IPR007829">
    <property type="entry name" value="TM2"/>
</dbReference>
<keyword evidence="6 8" id="KW-0472">Membrane</keyword>